<sequence length="406" mass="45668">MFILPNLLAQQSPLPGYIIQSGQDTIRGYLAESPRAKNPLTISFATSLQGPFKTLGTSELTGFGVQDEHYLSATVPVDVSPTKTSELSRSPTPTLQEQTVFLRVLVSGPKSLYSLRDQSDKEHFYIHLDGQYQLLTNYRYLASREGQETAITQDRFKQQLQNYLPDCPAVQRQIPALPYSPKALTKLLTTYYAQCTTEAPALLQRGERVRVQMGLLLGGSSTKVSFRGSNHPYLTNVNLPRSTQLTGGLSLDVLLPKRRFSIRNELLYTSFQVKSHYEEYTNANDYALSDVTLGYDYLKLNHLLRYHIPLQSMHLFLNVGLSNGLALTQTNQRRREAFFYSEQGQVTEGQALAEVRAYEQGLLLGLGAGVKRYALEVRYEASNGMSAFTNLSSPVQRFYALLAYRF</sequence>
<organism evidence="1 2">
    <name type="scientific">Rhabdobacter roseus</name>
    <dbReference type="NCBI Taxonomy" id="1655419"/>
    <lineage>
        <taxon>Bacteria</taxon>
        <taxon>Pseudomonadati</taxon>
        <taxon>Bacteroidota</taxon>
        <taxon>Cytophagia</taxon>
        <taxon>Cytophagales</taxon>
        <taxon>Cytophagaceae</taxon>
        <taxon>Rhabdobacter</taxon>
    </lineage>
</organism>
<dbReference type="Proteomes" id="UP000557307">
    <property type="component" value="Unassembled WGS sequence"/>
</dbReference>
<reference evidence="1 2" key="1">
    <citation type="submission" date="2020-08" db="EMBL/GenBank/DDBJ databases">
        <title>Genomic Encyclopedia of Type Strains, Phase IV (KMG-IV): sequencing the most valuable type-strain genomes for metagenomic binning, comparative biology and taxonomic classification.</title>
        <authorList>
            <person name="Goeker M."/>
        </authorList>
    </citation>
    <scope>NUCLEOTIDE SEQUENCE [LARGE SCALE GENOMIC DNA]</scope>
    <source>
        <strain evidence="1 2">DSM 105074</strain>
    </source>
</reference>
<keyword evidence="2" id="KW-1185">Reference proteome</keyword>
<dbReference type="AlphaFoldDB" id="A0A840TL21"/>
<comment type="caution">
    <text evidence="1">The sequence shown here is derived from an EMBL/GenBank/DDBJ whole genome shotgun (WGS) entry which is preliminary data.</text>
</comment>
<evidence type="ECO:0000313" key="1">
    <source>
        <dbReference type="EMBL" id="MBB5284114.1"/>
    </source>
</evidence>
<name>A0A840TL21_9BACT</name>
<gene>
    <name evidence="1" type="ORF">HNQ92_002257</name>
</gene>
<protein>
    <recommendedName>
        <fullName evidence="3">Outer membrane protein beta-barrel domain-containing protein</fullName>
    </recommendedName>
</protein>
<proteinExistence type="predicted"/>
<evidence type="ECO:0000313" key="2">
    <source>
        <dbReference type="Proteomes" id="UP000557307"/>
    </source>
</evidence>
<accession>A0A840TL21</accession>
<dbReference type="RefSeq" id="WP_184174077.1">
    <property type="nucleotide sequence ID" value="NZ_JACHGF010000003.1"/>
</dbReference>
<evidence type="ECO:0008006" key="3">
    <source>
        <dbReference type="Google" id="ProtNLM"/>
    </source>
</evidence>
<dbReference type="EMBL" id="JACHGF010000003">
    <property type="protein sequence ID" value="MBB5284114.1"/>
    <property type="molecule type" value="Genomic_DNA"/>
</dbReference>